<name>C0XTD0_CORLD</name>
<dbReference type="HOGENOM" id="CLU_2878265_0_0_11"/>
<dbReference type="EMBL" id="ACHJ01000136">
    <property type="protein sequence ID" value="EEI16535.1"/>
    <property type="molecule type" value="Genomic_DNA"/>
</dbReference>
<sequence>MQTNARRKILNRNHIPKPLNRHNAPLKRNSDEKTYNPHPIEQTTKKKHHTTKQHNTKTQPGQA</sequence>
<accession>C0XTD0</accession>
<gene>
    <name evidence="2" type="ORF">HMPREF0298_1700</name>
</gene>
<reference evidence="2" key="1">
    <citation type="submission" date="2009-01" db="EMBL/GenBank/DDBJ databases">
        <authorList>
            <person name="Qin X."/>
            <person name="Bachman B."/>
            <person name="Battles P."/>
            <person name="Bell A."/>
            <person name="Bess C."/>
            <person name="Bickham C."/>
            <person name="Chaboub L."/>
            <person name="Chen D."/>
            <person name="Coyle M."/>
            <person name="Deiros D.R."/>
            <person name="Dinh H."/>
            <person name="Forbes L."/>
            <person name="Fowler G."/>
            <person name="Francisco L."/>
            <person name="Fu Q."/>
            <person name="Gubbala S."/>
            <person name="Hale W."/>
            <person name="Han Y."/>
            <person name="Hemphill L."/>
            <person name="Highlander S.K."/>
            <person name="Hirani K."/>
            <person name="Hogues M."/>
            <person name="Jackson L."/>
            <person name="Jakkamsetti A."/>
            <person name="Javaid M."/>
            <person name="Jiang H."/>
            <person name="Korchina V."/>
            <person name="Kovar C."/>
            <person name="Lara F."/>
            <person name="Lee S."/>
            <person name="Mata R."/>
            <person name="Mathew T."/>
            <person name="Moen C."/>
            <person name="Morales K."/>
            <person name="Munidasa M."/>
            <person name="Nazareth L."/>
            <person name="Ngo R."/>
            <person name="Nguyen L."/>
            <person name="Okwuonu G."/>
            <person name="Ongeri F."/>
            <person name="Patil S."/>
            <person name="Petrosino J."/>
            <person name="Pham C."/>
            <person name="Pham P."/>
            <person name="Pu L.-L."/>
            <person name="Puazo M."/>
            <person name="Raj R."/>
            <person name="Reid J."/>
            <person name="Rouhana J."/>
            <person name="Saada N."/>
            <person name="Shang Y."/>
            <person name="Simmons D."/>
            <person name="Thornton R."/>
            <person name="Warren J."/>
            <person name="Weissenberger G."/>
            <person name="Zhang J."/>
            <person name="Zhang L."/>
            <person name="Zhou C."/>
            <person name="Zhu D."/>
            <person name="Muzny D."/>
            <person name="Worley K."/>
            <person name="Gibbs R."/>
        </authorList>
    </citation>
    <scope>NUCLEOTIDE SEQUENCE [LARGE SCALE GENOMIC DNA]</scope>
    <source>
        <strain evidence="2">DSM 44291</strain>
    </source>
</reference>
<dbReference type="Proteomes" id="UP000006196">
    <property type="component" value="Unassembled WGS sequence"/>
</dbReference>
<comment type="caution">
    <text evidence="2">The sequence shown here is derived from an EMBL/GenBank/DDBJ whole genome shotgun (WGS) entry which is preliminary data.</text>
</comment>
<evidence type="ECO:0000313" key="3">
    <source>
        <dbReference type="Proteomes" id="UP000006196"/>
    </source>
</evidence>
<keyword evidence="3" id="KW-1185">Reference proteome</keyword>
<proteinExistence type="predicted"/>
<dbReference type="AlphaFoldDB" id="C0XTD0"/>
<dbReference type="STRING" id="525263.HMPREF0298_1700"/>
<organism evidence="2 3">
    <name type="scientific">Corynebacterium lipophiloflavum (strain ATCC 700352 / DSM 44291 / CCUG 37336 / JCM 10383 / DMMZ 1944)</name>
    <dbReference type="NCBI Taxonomy" id="525263"/>
    <lineage>
        <taxon>Bacteria</taxon>
        <taxon>Bacillati</taxon>
        <taxon>Actinomycetota</taxon>
        <taxon>Actinomycetes</taxon>
        <taxon>Mycobacteriales</taxon>
        <taxon>Corynebacteriaceae</taxon>
        <taxon>Corynebacterium</taxon>
    </lineage>
</organism>
<evidence type="ECO:0000313" key="2">
    <source>
        <dbReference type="EMBL" id="EEI16535.1"/>
    </source>
</evidence>
<evidence type="ECO:0000256" key="1">
    <source>
        <dbReference type="SAM" id="MobiDB-lite"/>
    </source>
</evidence>
<feature type="region of interest" description="Disordered" evidence="1">
    <location>
        <begin position="1"/>
        <end position="63"/>
    </location>
</feature>
<feature type="compositionally biased region" description="Basic residues" evidence="1">
    <location>
        <begin position="45"/>
        <end position="55"/>
    </location>
</feature>
<protein>
    <submittedName>
        <fullName evidence="2">Uncharacterized protein</fullName>
    </submittedName>
</protein>
<feature type="compositionally biased region" description="Basic residues" evidence="1">
    <location>
        <begin position="1"/>
        <end position="15"/>
    </location>
</feature>